<organism evidence="1 2">
    <name type="scientific">Cotesia glomerata</name>
    <name type="common">Lepidopteran parasitic wasp</name>
    <name type="synonym">Apanteles glomeratus</name>
    <dbReference type="NCBI Taxonomy" id="32391"/>
    <lineage>
        <taxon>Eukaryota</taxon>
        <taxon>Metazoa</taxon>
        <taxon>Ecdysozoa</taxon>
        <taxon>Arthropoda</taxon>
        <taxon>Hexapoda</taxon>
        <taxon>Insecta</taxon>
        <taxon>Pterygota</taxon>
        <taxon>Neoptera</taxon>
        <taxon>Endopterygota</taxon>
        <taxon>Hymenoptera</taxon>
        <taxon>Apocrita</taxon>
        <taxon>Ichneumonoidea</taxon>
        <taxon>Braconidae</taxon>
        <taxon>Microgastrinae</taxon>
        <taxon>Cotesia</taxon>
    </lineage>
</organism>
<dbReference type="Gene3D" id="3.30.70.850">
    <property type="entry name" value="Peptidase S8, pro-domain"/>
    <property type="match status" value="1"/>
</dbReference>
<proteinExistence type="predicted"/>
<dbReference type="AlphaFoldDB" id="A0AAV7I402"/>
<gene>
    <name evidence="1" type="ORF">KQX54_009883</name>
</gene>
<accession>A0AAV7I402</accession>
<dbReference type="EMBL" id="JAHXZJ010002609">
    <property type="protein sequence ID" value="KAH0539916.1"/>
    <property type="molecule type" value="Genomic_DNA"/>
</dbReference>
<name>A0AAV7I402_COTGL</name>
<reference evidence="1 2" key="1">
    <citation type="journal article" date="2021" name="J. Hered.">
        <title>A chromosome-level genome assembly of the parasitoid wasp, Cotesia glomerata (Hymenoptera: Braconidae).</title>
        <authorList>
            <person name="Pinto B.J."/>
            <person name="Weis J.J."/>
            <person name="Gamble T."/>
            <person name="Ode P.J."/>
            <person name="Paul R."/>
            <person name="Zaspel J.M."/>
        </authorList>
    </citation>
    <scope>NUCLEOTIDE SEQUENCE [LARGE SCALE GENOMIC DNA]</scope>
    <source>
        <strain evidence="1">CgM1</strain>
    </source>
</reference>
<protein>
    <submittedName>
        <fullName evidence="1">Uncharacterized protein</fullName>
    </submittedName>
</protein>
<evidence type="ECO:0000313" key="2">
    <source>
        <dbReference type="Proteomes" id="UP000826195"/>
    </source>
</evidence>
<dbReference type="Proteomes" id="UP000826195">
    <property type="component" value="Unassembled WGS sequence"/>
</dbReference>
<dbReference type="SUPFAM" id="SSF54897">
    <property type="entry name" value="Protease propeptides/inhibitors"/>
    <property type="match status" value="1"/>
</dbReference>
<comment type="caution">
    <text evidence="1">The sequence shown here is derived from an EMBL/GenBank/DDBJ whole genome shotgun (WGS) entry which is preliminary data.</text>
</comment>
<keyword evidence="2" id="KW-1185">Reference proteome</keyword>
<dbReference type="InterPro" id="IPR038466">
    <property type="entry name" value="S8_pro-domain_sf"/>
</dbReference>
<evidence type="ECO:0000313" key="1">
    <source>
        <dbReference type="EMBL" id="KAH0539916.1"/>
    </source>
</evidence>
<sequence>MFQIKISIKEKSQCSLNENIPNRNQAYRSKHKEGIGNNICVKEIKNKNKQALLYKSENSKASARILACVQGCYRVLVENSNDKGFSSRMSSEVAILGLLLLAAIVKANRELDTSRPAETKIVRPRVIYHNHFAIHVPDGPEAAAAIAGKHEFDIIGQIHWGAKMAKLGYVFYCRVDKFYLASQSCRYQPSGHFSPVWAFYARHPVVGRAQIKVCHVDFNTLGNP</sequence>